<evidence type="ECO:0000313" key="4">
    <source>
        <dbReference type="Proteomes" id="UP000504636"/>
    </source>
</evidence>
<dbReference type="OrthoDB" id="62952at2759"/>
<dbReference type="RefSeq" id="XP_033571847.1">
    <property type="nucleotide sequence ID" value="XM_033720947.1"/>
</dbReference>
<dbReference type="InterPro" id="IPR038883">
    <property type="entry name" value="AN11006-like"/>
</dbReference>
<dbReference type="EMBL" id="MU003711">
    <property type="protein sequence ID" value="KAF2804883.1"/>
    <property type="molecule type" value="Genomic_DNA"/>
</dbReference>
<protein>
    <recommendedName>
        <fullName evidence="2">2EXR domain-containing protein</fullName>
    </recommendedName>
</protein>
<feature type="compositionally biased region" description="Basic and acidic residues" evidence="1">
    <location>
        <begin position="51"/>
        <end position="62"/>
    </location>
</feature>
<proteinExistence type="predicted"/>
<feature type="domain" description="2EXR" evidence="2">
    <location>
        <begin position="96"/>
        <end position="173"/>
    </location>
</feature>
<reference evidence="5" key="2">
    <citation type="submission" date="2020-04" db="EMBL/GenBank/DDBJ databases">
        <authorList>
            <consortium name="NCBI Genome Project"/>
        </authorList>
    </citation>
    <scope>NUCLEOTIDE SEQUENCE</scope>
    <source>
        <strain evidence="5">CBS 304.34</strain>
    </source>
</reference>
<dbReference type="Proteomes" id="UP000504636">
    <property type="component" value="Unplaced"/>
</dbReference>
<evidence type="ECO:0000256" key="1">
    <source>
        <dbReference type="SAM" id="MobiDB-lite"/>
    </source>
</evidence>
<evidence type="ECO:0000313" key="5">
    <source>
        <dbReference type="RefSeq" id="XP_033571847.1"/>
    </source>
</evidence>
<reference evidence="3 5" key="1">
    <citation type="journal article" date="2020" name="Stud. Mycol.">
        <title>101 Dothideomycetes genomes: a test case for predicting lifestyles and emergence of pathogens.</title>
        <authorList>
            <person name="Haridas S."/>
            <person name="Albert R."/>
            <person name="Binder M."/>
            <person name="Bloem J."/>
            <person name="Labutti K."/>
            <person name="Salamov A."/>
            <person name="Andreopoulos B."/>
            <person name="Baker S."/>
            <person name="Barry K."/>
            <person name="Bills G."/>
            <person name="Bluhm B."/>
            <person name="Cannon C."/>
            <person name="Castanera R."/>
            <person name="Culley D."/>
            <person name="Daum C."/>
            <person name="Ezra D."/>
            <person name="Gonzalez J."/>
            <person name="Henrissat B."/>
            <person name="Kuo A."/>
            <person name="Liang C."/>
            <person name="Lipzen A."/>
            <person name="Lutzoni F."/>
            <person name="Magnuson J."/>
            <person name="Mondo S."/>
            <person name="Nolan M."/>
            <person name="Ohm R."/>
            <person name="Pangilinan J."/>
            <person name="Park H.-J."/>
            <person name="Ramirez L."/>
            <person name="Alfaro M."/>
            <person name="Sun H."/>
            <person name="Tritt A."/>
            <person name="Yoshinaga Y."/>
            <person name="Zwiers L.-H."/>
            <person name="Turgeon B."/>
            <person name="Goodwin S."/>
            <person name="Spatafora J."/>
            <person name="Crous P."/>
            <person name="Grigoriev I."/>
        </authorList>
    </citation>
    <scope>NUCLEOTIDE SEQUENCE</scope>
    <source>
        <strain evidence="3 5">CBS 304.34</strain>
    </source>
</reference>
<sequence>MARTKKSMSKKKRGVSLREITKKLHAMKKLSPRVAKTSKSAQATTPKKTTAKKEPRVSDHKTPKTKKPHTPKTLRTLRTKVAKTSKPAQTPNSPGTSFMNLSGELRNMIYDHALVYPSKVQVSWGTTKKPRSHHVARGGAYRPPTGVPALLQVCRQVRQEGLSIFYSANTFAFHEDHDVRARDPRFDIRMIGSVWYVCTRPTTWRFERWLTSLGDNVRWLRHIHLCFHTREAKGLRVRYQGDFFPWVKFAAQHPEADVVVASGENDVHHCCGCYYADRPGEVAKLAEKFPVLREPAWVEEIRAGNIRGFVGETVTMGGLRTIQAQGPWEVQVKEITYSEQVREAMDEDDWQEVCEKLSLSHSFTLVRKSAKGKGNFGMIVEAKPEVIVLDD</sequence>
<feature type="compositionally biased region" description="Polar residues" evidence="1">
    <location>
        <begin position="86"/>
        <end position="96"/>
    </location>
</feature>
<feature type="region of interest" description="Disordered" evidence="1">
    <location>
        <begin position="1"/>
        <end position="96"/>
    </location>
</feature>
<dbReference type="InterPro" id="IPR045518">
    <property type="entry name" value="2EXR"/>
</dbReference>
<evidence type="ECO:0000259" key="2">
    <source>
        <dbReference type="Pfam" id="PF20150"/>
    </source>
</evidence>
<accession>A0A6A6Y8J8</accession>
<evidence type="ECO:0000313" key="3">
    <source>
        <dbReference type="EMBL" id="KAF2804883.1"/>
    </source>
</evidence>
<dbReference type="Pfam" id="PF20150">
    <property type="entry name" value="2EXR"/>
    <property type="match status" value="1"/>
</dbReference>
<feature type="compositionally biased region" description="Low complexity" evidence="1">
    <location>
        <begin position="35"/>
        <end position="48"/>
    </location>
</feature>
<organism evidence="3">
    <name type="scientific">Mytilinidion resinicola</name>
    <dbReference type="NCBI Taxonomy" id="574789"/>
    <lineage>
        <taxon>Eukaryota</taxon>
        <taxon>Fungi</taxon>
        <taxon>Dikarya</taxon>
        <taxon>Ascomycota</taxon>
        <taxon>Pezizomycotina</taxon>
        <taxon>Dothideomycetes</taxon>
        <taxon>Pleosporomycetidae</taxon>
        <taxon>Mytilinidiales</taxon>
        <taxon>Mytilinidiaceae</taxon>
        <taxon>Mytilinidion</taxon>
    </lineage>
</organism>
<dbReference type="PANTHER" id="PTHR42085">
    <property type="entry name" value="F-BOX DOMAIN-CONTAINING PROTEIN"/>
    <property type="match status" value="1"/>
</dbReference>
<dbReference type="AlphaFoldDB" id="A0A6A6Y8J8"/>
<reference evidence="5" key="3">
    <citation type="submission" date="2025-04" db="UniProtKB">
        <authorList>
            <consortium name="RefSeq"/>
        </authorList>
    </citation>
    <scope>IDENTIFICATION</scope>
    <source>
        <strain evidence="5">CBS 304.34</strain>
    </source>
</reference>
<dbReference type="PANTHER" id="PTHR42085:SF8">
    <property type="entry name" value="F-BOX DOMAIN-CONTAINING PROTEIN"/>
    <property type="match status" value="1"/>
</dbReference>
<feature type="compositionally biased region" description="Basic residues" evidence="1">
    <location>
        <begin position="1"/>
        <end position="15"/>
    </location>
</feature>
<feature type="compositionally biased region" description="Basic residues" evidence="1">
    <location>
        <begin position="63"/>
        <end position="83"/>
    </location>
</feature>
<gene>
    <name evidence="3 5" type="ORF">BDZ99DRAFT_467122</name>
</gene>
<dbReference type="GeneID" id="54461840"/>
<keyword evidence="4" id="KW-1185">Reference proteome</keyword>
<name>A0A6A6Y8J8_9PEZI</name>